<feature type="domain" description="F5/8 type C" evidence="8">
    <location>
        <begin position="550"/>
        <end position="652"/>
    </location>
</feature>
<evidence type="ECO:0000256" key="4">
    <source>
        <dbReference type="ARBA" id="ARBA00022801"/>
    </source>
</evidence>
<comment type="catalytic activity">
    <reaction evidence="1">
        <text>Hydrolysis of terminal non-reducing N-acetyl-D-hexosamine residues in N-acetyl-beta-D-hexosaminides.</text>
        <dbReference type="EC" id="3.2.1.52"/>
    </reaction>
</comment>
<keyword evidence="4" id="KW-0378">Hydrolase</keyword>
<dbReference type="GO" id="GO:0016020">
    <property type="term" value="C:membrane"/>
    <property type="evidence" value="ECO:0007669"/>
    <property type="project" value="TreeGrafter"/>
</dbReference>
<reference evidence="10 11" key="1">
    <citation type="submission" date="2017-05" db="EMBL/GenBank/DDBJ databases">
        <authorList>
            <person name="Varghese N."/>
            <person name="Submissions S."/>
        </authorList>
    </citation>
    <scope>NUCLEOTIDE SEQUENCE [LARGE SCALE GENOMIC DNA]</scope>
    <source>
        <strain evidence="10 11">DSM 27040</strain>
    </source>
</reference>
<dbReference type="InterPro" id="IPR015882">
    <property type="entry name" value="HEX_bac_N"/>
</dbReference>
<keyword evidence="5" id="KW-0326">Glycosidase</keyword>
<dbReference type="EMBL" id="FXTB01000008">
    <property type="protein sequence ID" value="SMO81347.1"/>
    <property type="molecule type" value="Genomic_DNA"/>
</dbReference>
<dbReference type="InterPro" id="IPR015883">
    <property type="entry name" value="Glyco_hydro_20_cat"/>
</dbReference>
<evidence type="ECO:0000259" key="9">
    <source>
        <dbReference type="Pfam" id="PF02838"/>
    </source>
</evidence>
<dbReference type="SUPFAM" id="SSF49785">
    <property type="entry name" value="Galactose-binding domain-like"/>
    <property type="match status" value="1"/>
</dbReference>
<dbReference type="EC" id="3.2.1.52" evidence="3"/>
<feature type="active site" description="Proton donor" evidence="6">
    <location>
        <position position="325"/>
    </location>
</feature>
<evidence type="ECO:0000259" key="7">
    <source>
        <dbReference type="Pfam" id="PF00728"/>
    </source>
</evidence>
<evidence type="ECO:0000256" key="5">
    <source>
        <dbReference type="ARBA" id="ARBA00023295"/>
    </source>
</evidence>
<evidence type="ECO:0000256" key="1">
    <source>
        <dbReference type="ARBA" id="ARBA00001231"/>
    </source>
</evidence>
<dbReference type="InterPro" id="IPR029018">
    <property type="entry name" value="Hex-like_dom2"/>
</dbReference>
<feature type="domain" description="Beta-hexosaminidase bacterial type N-terminal" evidence="9">
    <location>
        <begin position="27"/>
        <end position="150"/>
    </location>
</feature>
<dbReference type="AlphaFoldDB" id="A0A521EBR4"/>
<dbReference type="Proteomes" id="UP000319040">
    <property type="component" value="Unassembled WGS sequence"/>
</dbReference>
<evidence type="ECO:0000256" key="2">
    <source>
        <dbReference type="ARBA" id="ARBA00006285"/>
    </source>
</evidence>
<dbReference type="GO" id="GO:0004563">
    <property type="term" value="F:beta-N-acetylhexosaminidase activity"/>
    <property type="evidence" value="ECO:0007669"/>
    <property type="project" value="UniProtKB-EC"/>
</dbReference>
<organism evidence="10 11">
    <name type="scientific">Saccharicrinis carchari</name>
    <dbReference type="NCBI Taxonomy" id="1168039"/>
    <lineage>
        <taxon>Bacteria</taxon>
        <taxon>Pseudomonadati</taxon>
        <taxon>Bacteroidota</taxon>
        <taxon>Bacteroidia</taxon>
        <taxon>Marinilabiliales</taxon>
        <taxon>Marinilabiliaceae</taxon>
        <taxon>Saccharicrinis</taxon>
    </lineage>
</organism>
<name>A0A521EBR4_SACCC</name>
<dbReference type="SUPFAM" id="SSF51445">
    <property type="entry name" value="(Trans)glycosidases"/>
    <property type="match status" value="1"/>
</dbReference>
<proteinExistence type="inferred from homology"/>
<protein>
    <recommendedName>
        <fullName evidence="3">beta-N-acetylhexosaminidase</fullName>
        <ecNumber evidence="3">3.2.1.52</ecNumber>
    </recommendedName>
</protein>
<dbReference type="InterPro" id="IPR017853">
    <property type="entry name" value="GH"/>
</dbReference>
<dbReference type="GO" id="GO:0005975">
    <property type="term" value="P:carbohydrate metabolic process"/>
    <property type="evidence" value="ECO:0007669"/>
    <property type="project" value="InterPro"/>
</dbReference>
<gene>
    <name evidence="10" type="ORF">SAMN06265379_108112</name>
</gene>
<dbReference type="PANTHER" id="PTHR22600:SF57">
    <property type="entry name" value="BETA-N-ACETYLHEXOSAMINIDASE"/>
    <property type="match status" value="1"/>
</dbReference>
<accession>A0A521EBR4</accession>
<comment type="similarity">
    <text evidence="2">Belongs to the glycosyl hydrolase 20 family.</text>
</comment>
<dbReference type="CDD" id="cd06563">
    <property type="entry name" value="GH20_chitobiase-like"/>
    <property type="match status" value="1"/>
</dbReference>
<dbReference type="RefSeq" id="WP_142534158.1">
    <property type="nucleotide sequence ID" value="NZ_FXTB01000008.1"/>
</dbReference>
<dbReference type="Pfam" id="PF02838">
    <property type="entry name" value="Glyco_hydro_20b"/>
    <property type="match status" value="1"/>
</dbReference>
<dbReference type="Gene3D" id="3.30.379.10">
    <property type="entry name" value="Chitobiase/beta-hexosaminidase domain 2-like"/>
    <property type="match status" value="1"/>
</dbReference>
<dbReference type="PANTHER" id="PTHR22600">
    <property type="entry name" value="BETA-HEXOSAMINIDASE"/>
    <property type="match status" value="1"/>
</dbReference>
<evidence type="ECO:0000313" key="10">
    <source>
        <dbReference type="EMBL" id="SMO81347.1"/>
    </source>
</evidence>
<evidence type="ECO:0000259" key="8">
    <source>
        <dbReference type="Pfam" id="PF00754"/>
    </source>
</evidence>
<dbReference type="InterPro" id="IPR000421">
    <property type="entry name" value="FA58C"/>
</dbReference>
<evidence type="ECO:0000256" key="6">
    <source>
        <dbReference type="PIRSR" id="PIRSR625705-1"/>
    </source>
</evidence>
<dbReference type="Gene3D" id="3.20.20.80">
    <property type="entry name" value="Glycosidases"/>
    <property type="match status" value="1"/>
</dbReference>
<sequence length="656" mass="74790">MNIKFLFTVFLVLVIWAGTSAQDNGLALIPKPQSIIKQEGAFSINFETKIVYKGKQKELLPLAIMLSDISGEGKLALQIEKLKRQDDNVILLTLDKTLEKLGDEGYTLNVNPKTIKLSASNTKGIFYGIQTLKQLAANDENKIPAYKIEDSPRFGWRGFMLDCSRHFWTIAELETVIDQMARMKMNRLHLHLTDDQGWRLEIKKYPKLTTVGTHYKDLPEMSGNFYTQDQMRALIKYAADKNIMIVPEIDLPGHSRAVLAAYPELSCRGGEFEVYPMEQPSGTVKRWYEVMLCAGNPKTYQFTEDVVAEVAALFPSPYIHLGGDEVGKDIWKECAHCQAKIKEEGLKDEEELQDHYTRFASEVIASHNKRMIGWDEINDRGAASSNDVVMVWRDTGVPQAQKALESGLNVIMCPQHGCYFDWGYSGNSTKKVYNWNPIPPDASAQEAQLIKGAQACLWTERVATPATIEERIFPRILALAEVVWLNPENHNWDDFLSRLQNHYPLLDKWGINYYHEDEIDAEEFNPGKEKPALVRHAFIETTLGIYEPYYAEYVFDGRTNTYFWTNRPPIKDEYLLITLGELVKVNEIEVITGDSKDFLEHGILEISEDGKNFKKVADFKDGMATAQLDGLVIKAVRLKITDDHKGWMIIKEVKIK</sequence>
<feature type="domain" description="Glycoside hydrolase family 20 catalytic" evidence="7">
    <location>
        <begin position="154"/>
        <end position="485"/>
    </location>
</feature>
<dbReference type="Pfam" id="PF00754">
    <property type="entry name" value="F5_F8_type_C"/>
    <property type="match status" value="1"/>
</dbReference>
<dbReference type="InterPro" id="IPR008979">
    <property type="entry name" value="Galactose-bd-like_sf"/>
</dbReference>
<evidence type="ECO:0000256" key="3">
    <source>
        <dbReference type="ARBA" id="ARBA00012663"/>
    </source>
</evidence>
<dbReference type="Pfam" id="PF00728">
    <property type="entry name" value="Glyco_hydro_20"/>
    <property type="match status" value="1"/>
</dbReference>
<dbReference type="OrthoDB" id="1032321at2"/>
<dbReference type="InterPro" id="IPR025705">
    <property type="entry name" value="Beta_hexosaminidase_sua/sub"/>
</dbReference>
<evidence type="ECO:0000313" key="11">
    <source>
        <dbReference type="Proteomes" id="UP000319040"/>
    </source>
</evidence>
<dbReference type="SUPFAM" id="SSF55545">
    <property type="entry name" value="beta-N-acetylhexosaminidase-like domain"/>
    <property type="match status" value="1"/>
</dbReference>
<dbReference type="GO" id="GO:0030203">
    <property type="term" value="P:glycosaminoglycan metabolic process"/>
    <property type="evidence" value="ECO:0007669"/>
    <property type="project" value="TreeGrafter"/>
</dbReference>
<keyword evidence="11" id="KW-1185">Reference proteome</keyword>
<dbReference type="Gene3D" id="2.60.120.260">
    <property type="entry name" value="Galactose-binding domain-like"/>
    <property type="match status" value="1"/>
</dbReference>
<dbReference type="PRINTS" id="PR00738">
    <property type="entry name" value="GLHYDRLASE20"/>
</dbReference>